<dbReference type="AlphaFoldDB" id="A0AAX6HSI8"/>
<reference evidence="2" key="1">
    <citation type="journal article" date="2023" name="GigaByte">
        <title>Genome assembly of the bearded iris, Iris pallida Lam.</title>
        <authorList>
            <person name="Bruccoleri R.E."/>
            <person name="Oakeley E.J."/>
            <person name="Faust A.M.E."/>
            <person name="Altorfer M."/>
            <person name="Dessus-Babus S."/>
            <person name="Burckhardt D."/>
            <person name="Oertli M."/>
            <person name="Naumann U."/>
            <person name="Petersen F."/>
            <person name="Wong J."/>
        </authorList>
    </citation>
    <scope>NUCLEOTIDE SEQUENCE</scope>
    <source>
        <strain evidence="2">GSM-AAB239-AS_SAM_17_03QT</strain>
    </source>
</reference>
<feature type="compositionally biased region" description="Low complexity" evidence="1">
    <location>
        <begin position="271"/>
        <end position="288"/>
    </location>
</feature>
<evidence type="ECO:0000313" key="2">
    <source>
        <dbReference type="EMBL" id="KAJ6843474.1"/>
    </source>
</evidence>
<feature type="compositionally biased region" description="Low complexity" evidence="1">
    <location>
        <begin position="133"/>
        <end position="144"/>
    </location>
</feature>
<keyword evidence="3" id="KW-1185">Reference proteome</keyword>
<reference evidence="2" key="2">
    <citation type="submission" date="2023-04" db="EMBL/GenBank/DDBJ databases">
        <authorList>
            <person name="Bruccoleri R.E."/>
            <person name="Oakeley E.J."/>
            <person name="Faust A.-M."/>
            <person name="Dessus-Babus S."/>
            <person name="Altorfer M."/>
            <person name="Burckhardt D."/>
            <person name="Oertli M."/>
            <person name="Naumann U."/>
            <person name="Petersen F."/>
            <person name="Wong J."/>
        </authorList>
    </citation>
    <scope>NUCLEOTIDE SEQUENCE</scope>
    <source>
        <strain evidence="2">GSM-AAB239-AS_SAM_17_03QT</strain>
        <tissue evidence="2">Leaf</tissue>
    </source>
</reference>
<dbReference type="Pfam" id="PF07816">
    <property type="entry name" value="DUF1645"/>
    <property type="match status" value="1"/>
</dbReference>
<protein>
    <submittedName>
        <fullName evidence="2">Uncharacterized protein</fullName>
    </submittedName>
</protein>
<proteinExistence type="predicted"/>
<gene>
    <name evidence="2" type="ORF">M6B38_296805</name>
</gene>
<accession>A0AAX6HSI8</accession>
<dbReference type="Proteomes" id="UP001140949">
    <property type="component" value="Unassembled WGS sequence"/>
</dbReference>
<name>A0AAX6HSI8_IRIPA</name>
<sequence>MEVMVPTKEFHFDSTTSTPYVSAPTSPKCFPVDPFDYYCHYTSAPTSPARAAAIYAASVVPFDWEETPGTPKSRKSPADDDDDGGDDSNGEYVFEFSGHLDVLPPKLAAADELFEEGKIRPLKPPPRLYNAASSPRSPRSPRLWSPRHKKKSDGGGIDPFAVAMAESTWERGRVRGRGADPSLSSTPPSRSRKESRSLSPMRGEFMGSLMQSSADSPSQASTSAAAVPSAKNRGGGGSSKKWRLRDLLLFRSASEGRATGSTSKDPLRKFSISPTTSSSSSITSPSSGKRGGGGGGEDSRNSSFRSTDSVGSSARRGGMSPHEMHYTSNRAASEETRRRTALPFGSHGLFGCLRFNPAVQSVARGFHSSSTLNHRRQL</sequence>
<feature type="compositionally biased region" description="Low complexity" evidence="1">
    <location>
        <begin position="212"/>
        <end position="230"/>
    </location>
</feature>
<dbReference type="PANTHER" id="PTHR33095:SF81">
    <property type="entry name" value="OS07G0619500 PROTEIN"/>
    <property type="match status" value="1"/>
</dbReference>
<dbReference type="PANTHER" id="PTHR33095">
    <property type="entry name" value="OS07G0619500 PROTEIN"/>
    <property type="match status" value="1"/>
</dbReference>
<evidence type="ECO:0000256" key="1">
    <source>
        <dbReference type="SAM" id="MobiDB-lite"/>
    </source>
</evidence>
<dbReference type="InterPro" id="IPR012442">
    <property type="entry name" value="DUF1645_plant"/>
</dbReference>
<feature type="region of interest" description="Disordered" evidence="1">
    <location>
        <begin position="65"/>
        <end position="93"/>
    </location>
</feature>
<organism evidence="2 3">
    <name type="scientific">Iris pallida</name>
    <name type="common">Sweet iris</name>
    <dbReference type="NCBI Taxonomy" id="29817"/>
    <lineage>
        <taxon>Eukaryota</taxon>
        <taxon>Viridiplantae</taxon>
        <taxon>Streptophyta</taxon>
        <taxon>Embryophyta</taxon>
        <taxon>Tracheophyta</taxon>
        <taxon>Spermatophyta</taxon>
        <taxon>Magnoliopsida</taxon>
        <taxon>Liliopsida</taxon>
        <taxon>Asparagales</taxon>
        <taxon>Iridaceae</taxon>
        <taxon>Iridoideae</taxon>
        <taxon>Irideae</taxon>
        <taxon>Iris</taxon>
    </lineage>
</organism>
<comment type="caution">
    <text evidence="2">The sequence shown here is derived from an EMBL/GenBank/DDBJ whole genome shotgun (WGS) entry which is preliminary data.</text>
</comment>
<evidence type="ECO:0000313" key="3">
    <source>
        <dbReference type="Proteomes" id="UP001140949"/>
    </source>
</evidence>
<feature type="compositionally biased region" description="Acidic residues" evidence="1">
    <location>
        <begin position="79"/>
        <end position="89"/>
    </location>
</feature>
<feature type="region of interest" description="Disordered" evidence="1">
    <location>
        <begin position="116"/>
        <end position="337"/>
    </location>
</feature>
<dbReference type="EMBL" id="JANAVB010007199">
    <property type="protein sequence ID" value="KAJ6843474.1"/>
    <property type="molecule type" value="Genomic_DNA"/>
</dbReference>